<dbReference type="InterPro" id="IPR036259">
    <property type="entry name" value="MFS_trans_sf"/>
</dbReference>
<keyword evidence="4 5" id="KW-0472">Membrane</keyword>
<dbReference type="PROSITE" id="PS50850">
    <property type="entry name" value="MFS"/>
    <property type="match status" value="1"/>
</dbReference>
<dbReference type="Pfam" id="PF07690">
    <property type="entry name" value="MFS_1"/>
    <property type="match status" value="1"/>
</dbReference>
<dbReference type="Proteomes" id="UP000247602">
    <property type="component" value="Unassembled WGS sequence"/>
</dbReference>
<dbReference type="EMBL" id="QKNV01000012">
    <property type="protein sequence ID" value="PZA23102.1"/>
    <property type="molecule type" value="Genomic_DNA"/>
</dbReference>
<feature type="transmembrane region" description="Helical" evidence="5">
    <location>
        <begin position="308"/>
        <end position="325"/>
    </location>
</feature>
<evidence type="ECO:0000256" key="5">
    <source>
        <dbReference type="SAM" id="Phobius"/>
    </source>
</evidence>
<keyword evidence="3 5" id="KW-1133">Transmembrane helix</keyword>
<dbReference type="SUPFAM" id="SSF103473">
    <property type="entry name" value="MFS general substrate transporter"/>
    <property type="match status" value="1"/>
</dbReference>
<dbReference type="GO" id="GO:0022857">
    <property type="term" value="F:transmembrane transporter activity"/>
    <property type="evidence" value="ECO:0007669"/>
    <property type="project" value="InterPro"/>
</dbReference>
<protein>
    <submittedName>
        <fullName evidence="7">MFS transporter</fullName>
    </submittedName>
</protein>
<evidence type="ECO:0000256" key="1">
    <source>
        <dbReference type="ARBA" id="ARBA00004651"/>
    </source>
</evidence>
<accession>A0A323VE62</accession>
<feature type="transmembrane region" description="Helical" evidence="5">
    <location>
        <begin position="281"/>
        <end position="301"/>
    </location>
</feature>
<comment type="caution">
    <text evidence="7">The sequence shown here is derived from an EMBL/GenBank/DDBJ whole genome shotgun (WGS) entry which is preliminary data.</text>
</comment>
<feature type="transmembrane region" description="Helical" evidence="5">
    <location>
        <begin position="38"/>
        <end position="61"/>
    </location>
</feature>
<sequence length="431" mass="43786">MCNYLLRKQGGTPDAPAEVMFHTRSASSELIRHAGLSYFPLAFIARLPFAMMTVGVLTLVVAERGSVTLGGLNSAAAGIGTALAGPLLGAAADRLGQRRVLVPVGLINAALLAAFILVVQSAAPDLALLAMSVLIGASAPQIAPMSRTRLVAIITRKIRVSERERVLSSTMAYESAADETVFIVGPFLVGILATAIAPWLAIVGAAALTLVFVTRFALHPTGRLQPGTKNSRQQAPARELASAKLLTVVAGALGIGLFFGATLTSLTGFLAADGDGDRAGLLYGVMGIGSAALALGSAAFPARFSFRARWLTFATLMLAAALAYATARDELTIVIALAVLGCGIGPTLVSQYSLAAQLSPAGRSATTMTMLGSAVVVGQAVSSAVTGAVVDSLGATTAMTLPAVTAALIVAAGIAHATSKPKTADRELVPA</sequence>
<gene>
    <name evidence="7" type="ORF">DMO24_01660</name>
</gene>
<feature type="transmembrane region" description="Helical" evidence="5">
    <location>
        <begin position="239"/>
        <end position="261"/>
    </location>
</feature>
<comment type="subcellular location">
    <subcellularLocation>
        <location evidence="1">Cell membrane</location>
        <topology evidence="1">Multi-pass membrane protein</topology>
    </subcellularLocation>
</comment>
<feature type="transmembrane region" description="Helical" evidence="5">
    <location>
        <begin position="396"/>
        <end position="417"/>
    </location>
</feature>
<dbReference type="PANTHER" id="PTHR23542">
    <property type="match status" value="1"/>
</dbReference>
<feature type="transmembrane region" description="Helical" evidence="5">
    <location>
        <begin position="199"/>
        <end position="218"/>
    </location>
</feature>
<dbReference type="Gene3D" id="1.20.1250.20">
    <property type="entry name" value="MFS general substrate transporter like domains"/>
    <property type="match status" value="1"/>
</dbReference>
<keyword evidence="2 5" id="KW-0812">Transmembrane</keyword>
<dbReference type="PANTHER" id="PTHR23542:SF1">
    <property type="entry name" value="MAJOR FACILITATOR SUPERFAMILY (MFS) PROFILE DOMAIN-CONTAINING PROTEIN"/>
    <property type="match status" value="1"/>
</dbReference>
<dbReference type="GO" id="GO:0005886">
    <property type="term" value="C:plasma membrane"/>
    <property type="evidence" value="ECO:0007669"/>
    <property type="project" value="UniProtKB-SubCell"/>
</dbReference>
<evidence type="ECO:0000313" key="7">
    <source>
        <dbReference type="EMBL" id="PZA23102.1"/>
    </source>
</evidence>
<feature type="domain" description="Major facilitator superfamily (MFS) profile" evidence="6">
    <location>
        <begin position="240"/>
        <end position="431"/>
    </location>
</feature>
<feature type="transmembrane region" description="Helical" evidence="5">
    <location>
        <begin position="100"/>
        <end position="120"/>
    </location>
</feature>
<evidence type="ECO:0000256" key="4">
    <source>
        <dbReference type="ARBA" id="ARBA00023136"/>
    </source>
</evidence>
<dbReference type="InterPro" id="IPR020846">
    <property type="entry name" value="MFS_dom"/>
</dbReference>
<keyword evidence="8" id="KW-1185">Reference proteome</keyword>
<evidence type="ECO:0000256" key="2">
    <source>
        <dbReference type="ARBA" id="ARBA00022692"/>
    </source>
</evidence>
<reference evidence="7 8" key="1">
    <citation type="submission" date="2018-06" db="EMBL/GenBank/DDBJ databases">
        <title>Draft genome sequence of Modestobacter versicolor CP153-2.</title>
        <authorList>
            <person name="Gundlapally S.R."/>
        </authorList>
    </citation>
    <scope>NUCLEOTIDE SEQUENCE [LARGE SCALE GENOMIC DNA]</scope>
    <source>
        <strain evidence="7 8">CP153-2</strain>
    </source>
</reference>
<feature type="transmembrane region" description="Helical" evidence="5">
    <location>
        <begin position="331"/>
        <end position="349"/>
    </location>
</feature>
<proteinExistence type="predicted"/>
<dbReference type="OrthoDB" id="9180256at2"/>
<dbReference type="AlphaFoldDB" id="A0A323VE62"/>
<evidence type="ECO:0000313" key="8">
    <source>
        <dbReference type="Proteomes" id="UP000247602"/>
    </source>
</evidence>
<dbReference type="InterPro" id="IPR011701">
    <property type="entry name" value="MFS"/>
</dbReference>
<feature type="transmembrane region" description="Helical" evidence="5">
    <location>
        <begin position="370"/>
        <end position="390"/>
    </location>
</feature>
<evidence type="ECO:0000259" key="6">
    <source>
        <dbReference type="PROSITE" id="PS50850"/>
    </source>
</evidence>
<organism evidence="7 8">
    <name type="scientific">Modestobacter versicolor</name>
    <dbReference type="NCBI Taxonomy" id="429133"/>
    <lineage>
        <taxon>Bacteria</taxon>
        <taxon>Bacillati</taxon>
        <taxon>Actinomycetota</taxon>
        <taxon>Actinomycetes</taxon>
        <taxon>Geodermatophilales</taxon>
        <taxon>Geodermatophilaceae</taxon>
        <taxon>Modestobacter</taxon>
    </lineage>
</organism>
<name>A0A323VE62_9ACTN</name>
<evidence type="ECO:0000256" key="3">
    <source>
        <dbReference type="ARBA" id="ARBA00022989"/>
    </source>
</evidence>
<feature type="transmembrane region" description="Helical" evidence="5">
    <location>
        <begin position="67"/>
        <end position="88"/>
    </location>
</feature>